<protein>
    <recommendedName>
        <fullName evidence="3">DUF3558 domain-containing protein</fullName>
    </recommendedName>
</protein>
<evidence type="ECO:0000313" key="2">
    <source>
        <dbReference type="Proteomes" id="UP001602370"/>
    </source>
</evidence>
<dbReference type="Proteomes" id="UP001602370">
    <property type="component" value="Unassembled WGS sequence"/>
</dbReference>
<evidence type="ECO:0000313" key="1">
    <source>
        <dbReference type="EMBL" id="MFF5923595.1"/>
    </source>
</evidence>
<organism evidence="1 2">
    <name type="scientific">Streptomyces flavochromogenes</name>
    <dbReference type="NCBI Taxonomy" id="68199"/>
    <lineage>
        <taxon>Bacteria</taxon>
        <taxon>Bacillati</taxon>
        <taxon>Actinomycetota</taxon>
        <taxon>Actinomycetes</taxon>
        <taxon>Kitasatosporales</taxon>
        <taxon>Streptomycetaceae</taxon>
        <taxon>Streptomyces</taxon>
    </lineage>
</organism>
<reference evidence="1 2" key="1">
    <citation type="submission" date="2024-10" db="EMBL/GenBank/DDBJ databases">
        <title>The Natural Products Discovery Center: Release of the First 8490 Sequenced Strains for Exploring Actinobacteria Biosynthetic Diversity.</title>
        <authorList>
            <person name="Kalkreuter E."/>
            <person name="Kautsar S.A."/>
            <person name="Yang D."/>
            <person name="Bader C.D."/>
            <person name="Teijaro C.N."/>
            <person name="Fluegel L."/>
            <person name="Davis C.M."/>
            <person name="Simpson J.R."/>
            <person name="Lauterbach L."/>
            <person name="Steele A.D."/>
            <person name="Gui C."/>
            <person name="Meng S."/>
            <person name="Li G."/>
            <person name="Viehrig K."/>
            <person name="Ye F."/>
            <person name="Su P."/>
            <person name="Kiefer A.F."/>
            <person name="Nichols A."/>
            <person name="Cepeda A.J."/>
            <person name="Yan W."/>
            <person name="Fan B."/>
            <person name="Jiang Y."/>
            <person name="Adhikari A."/>
            <person name="Zheng C.-J."/>
            <person name="Schuster L."/>
            <person name="Cowan T.M."/>
            <person name="Smanski M.J."/>
            <person name="Chevrette M.G."/>
            <person name="De Carvalho L.P.S."/>
            <person name="Shen B."/>
        </authorList>
    </citation>
    <scope>NUCLEOTIDE SEQUENCE [LARGE SCALE GENOMIC DNA]</scope>
    <source>
        <strain evidence="1 2">NPDC012605</strain>
    </source>
</reference>
<accession>A0ABW6Y1E0</accession>
<evidence type="ECO:0008006" key="3">
    <source>
        <dbReference type="Google" id="ProtNLM"/>
    </source>
</evidence>
<dbReference type="EMBL" id="JBIBDZ010000014">
    <property type="protein sequence ID" value="MFF5923595.1"/>
    <property type="molecule type" value="Genomic_DNA"/>
</dbReference>
<dbReference type="PROSITE" id="PS51257">
    <property type="entry name" value="PROKAR_LIPOPROTEIN"/>
    <property type="match status" value="1"/>
</dbReference>
<proteinExistence type="predicted"/>
<sequence>MSTGRAAGGIRMRTGVRGIAVAAAMVAALTGCGGDGDATEAVTGTGGGEEKYQPAALDATGLINALPLSSDFSSGTYSGGDAELVPEAEAAEFCSKKMEDVDCAGVKGAGIKDLALVGSSSEKTATFTLYGFGTEAQATAVLKAVEKVRKTSQGEAGPFTPVKVETGADETFAFERDEYVGVYMRVGTVVSYVSTYRFGPEQAQSAAQVQLGRLQVVAAGGDPDA</sequence>
<dbReference type="RefSeq" id="WP_158710530.1">
    <property type="nucleotide sequence ID" value="NZ_JBIBDZ010000014.1"/>
</dbReference>
<keyword evidence="2" id="KW-1185">Reference proteome</keyword>
<gene>
    <name evidence="1" type="ORF">ACFY8C_35540</name>
</gene>
<name>A0ABW6Y1E0_9ACTN</name>
<comment type="caution">
    <text evidence="1">The sequence shown here is derived from an EMBL/GenBank/DDBJ whole genome shotgun (WGS) entry which is preliminary data.</text>
</comment>